<keyword evidence="2 3" id="KW-0690">Ribosome biogenesis</keyword>
<evidence type="ECO:0000313" key="8">
    <source>
        <dbReference type="Proteomes" id="UP000198870"/>
    </source>
</evidence>
<evidence type="ECO:0000313" key="7">
    <source>
        <dbReference type="EMBL" id="SCY53103.1"/>
    </source>
</evidence>
<dbReference type="EMBL" id="FMUX01000011">
    <property type="protein sequence ID" value="SCY53103.1"/>
    <property type="molecule type" value="Genomic_DNA"/>
</dbReference>
<sequence length="176" mass="19391">MGTSSKKQKNRKKESRPRSVITERHLAEARRIADDLCEGEGLELVHMETVTELGQSILRLYIDKEGGVSLGDCTGVSRQLGDLLDVSLEIRGEYRLEVSSPGLDRPISKPSDFDRFKDRLAMITTHSPIGGRSRFKGTLLGLAPGEMVCMDVDGTTHEIALENIKRARLVGNIGES</sequence>
<organism evidence="7 8">
    <name type="scientific">Desulfoluna spongiiphila</name>
    <dbReference type="NCBI Taxonomy" id="419481"/>
    <lineage>
        <taxon>Bacteria</taxon>
        <taxon>Pseudomonadati</taxon>
        <taxon>Thermodesulfobacteriota</taxon>
        <taxon>Desulfobacteria</taxon>
        <taxon>Desulfobacterales</taxon>
        <taxon>Desulfolunaceae</taxon>
        <taxon>Desulfoluna</taxon>
    </lineage>
</organism>
<dbReference type="GO" id="GO:0005829">
    <property type="term" value="C:cytosol"/>
    <property type="evidence" value="ECO:0007669"/>
    <property type="project" value="TreeGrafter"/>
</dbReference>
<feature type="compositionally biased region" description="Basic residues" evidence="4">
    <location>
        <begin position="1"/>
        <end position="15"/>
    </location>
</feature>
<dbReference type="SUPFAM" id="SSF75420">
    <property type="entry name" value="YhbC-like, N-terminal domain"/>
    <property type="match status" value="1"/>
</dbReference>
<comment type="function">
    <text evidence="3">Required for maturation of 30S ribosomal subunits.</text>
</comment>
<feature type="domain" description="Ribosome maturation factor RimP C-terminal" evidence="6">
    <location>
        <begin position="108"/>
        <end position="171"/>
    </location>
</feature>
<protein>
    <recommendedName>
        <fullName evidence="3">Ribosome maturation factor RimP</fullName>
    </recommendedName>
</protein>
<dbReference type="InterPro" id="IPR028989">
    <property type="entry name" value="RimP_N"/>
</dbReference>
<comment type="subcellular location">
    <subcellularLocation>
        <location evidence="3">Cytoplasm</location>
    </subcellularLocation>
</comment>
<dbReference type="OrthoDB" id="9805006at2"/>
<accession>A0A1G5GNI6</accession>
<dbReference type="AlphaFoldDB" id="A0A1G5GNI6"/>
<dbReference type="InterPro" id="IPR003728">
    <property type="entry name" value="Ribosome_maturation_RimP"/>
</dbReference>
<dbReference type="Pfam" id="PF02576">
    <property type="entry name" value="RimP_N"/>
    <property type="match status" value="1"/>
</dbReference>
<dbReference type="STRING" id="419481.SAMN05216233_11130"/>
<dbReference type="PANTHER" id="PTHR33867">
    <property type="entry name" value="RIBOSOME MATURATION FACTOR RIMP"/>
    <property type="match status" value="1"/>
</dbReference>
<dbReference type="GO" id="GO:0000028">
    <property type="term" value="P:ribosomal small subunit assembly"/>
    <property type="evidence" value="ECO:0007669"/>
    <property type="project" value="TreeGrafter"/>
</dbReference>
<dbReference type="CDD" id="cd01734">
    <property type="entry name" value="YlxS_C"/>
    <property type="match status" value="1"/>
</dbReference>
<evidence type="ECO:0000256" key="4">
    <source>
        <dbReference type="SAM" id="MobiDB-lite"/>
    </source>
</evidence>
<reference evidence="7 8" key="1">
    <citation type="submission" date="2016-10" db="EMBL/GenBank/DDBJ databases">
        <authorList>
            <person name="de Groot N.N."/>
        </authorList>
    </citation>
    <scope>NUCLEOTIDE SEQUENCE [LARGE SCALE GENOMIC DNA]</scope>
    <source>
        <strain evidence="7 8">AA1</strain>
    </source>
</reference>
<feature type="domain" description="Ribosome maturation factor RimP N-terminal" evidence="5">
    <location>
        <begin position="33"/>
        <end position="104"/>
    </location>
</feature>
<proteinExistence type="inferred from homology"/>
<dbReference type="GO" id="GO:0006412">
    <property type="term" value="P:translation"/>
    <property type="evidence" value="ECO:0007669"/>
    <property type="project" value="TreeGrafter"/>
</dbReference>
<dbReference type="FunFam" id="3.30.300.70:FF:000001">
    <property type="entry name" value="Ribosome maturation factor RimP"/>
    <property type="match status" value="1"/>
</dbReference>
<keyword evidence="8" id="KW-1185">Reference proteome</keyword>
<evidence type="ECO:0000256" key="3">
    <source>
        <dbReference type="HAMAP-Rule" id="MF_01077"/>
    </source>
</evidence>
<comment type="similarity">
    <text evidence="3">Belongs to the RimP family.</text>
</comment>
<dbReference type="SUPFAM" id="SSF74942">
    <property type="entry name" value="YhbC-like, C-terminal domain"/>
    <property type="match status" value="1"/>
</dbReference>
<dbReference type="Pfam" id="PF17384">
    <property type="entry name" value="DUF150_C"/>
    <property type="match status" value="1"/>
</dbReference>
<dbReference type="InterPro" id="IPR035956">
    <property type="entry name" value="RimP_N_sf"/>
</dbReference>
<name>A0A1G5GNI6_9BACT</name>
<gene>
    <name evidence="3" type="primary">rimP</name>
    <name evidence="7" type="ORF">SAMN05216233_11130</name>
</gene>
<dbReference type="Gene3D" id="2.30.30.180">
    <property type="entry name" value="Ribosome maturation factor RimP, C-terminal domain"/>
    <property type="match status" value="1"/>
</dbReference>
<evidence type="ECO:0000259" key="6">
    <source>
        <dbReference type="Pfam" id="PF17384"/>
    </source>
</evidence>
<dbReference type="InterPro" id="IPR036847">
    <property type="entry name" value="RimP_C_sf"/>
</dbReference>
<dbReference type="InterPro" id="IPR028998">
    <property type="entry name" value="RimP_C"/>
</dbReference>
<evidence type="ECO:0000259" key="5">
    <source>
        <dbReference type="Pfam" id="PF02576"/>
    </source>
</evidence>
<evidence type="ECO:0000256" key="2">
    <source>
        <dbReference type="ARBA" id="ARBA00022517"/>
    </source>
</evidence>
<dbReference type="Gene3D" id="3.30.300.70">
    <property type="entry name" value="RimP-like superfamily, N-terminal"/>
    <property type="match status" value="1"/>
</dbReference>
<evidence type="ECO:0000256" key="1">
    <source>
        <dbReference type="ARBA" id="ARBA00022490"/>
    </source>
</evidence>
<keyword evidence="1 3" id="KW-0963">Cytoplasm</keyword>
<feature type="region of interest" description="Disordered" evidence="4">
    <location>
        <begin position="1"/>
        <end position="20"/>
    </location>
</feature>
<dbReference type="HAMAP" id="MF_01077">
    <property type="entry name" value="RimP"/>
    <property type="match status" value="1"/>
</dbReference>
<dbReference type="RefSeq" id="WP_092211507.1">
    <property type="nucleotide sequence ID" value="NZ_FMUX01000011.1"/>
</dbReference>
<dbReference type="Proteomes" id="UP000198870">
    <property type="component" value="Unassembled WGS sequence"/>
</dbReference>
<dbReference type="PANTHER" id="PTHR33867:SF1">
    <property type="entry name" value="RIBOSOME MATURATION FACTOR RIMP"/>
    <property type="match status" value="1"/>
</dbReference>